<dbReference type="AlphaFoldDB" id="A0A833GZU1"/>
<organism evidence="8 9">
    <name type="scientific">Leptonema illini</name>
    <dbReference type="NCBI Taxonomy" id="183"/>
    <lineage>
        <taxon>Bacteria</taxon>
        <taxon>Pseudomonadati</taxon>
        <taxon>Spirochaetota</taxon>
        <taxon>Spirochaetia</taxon>
        <taxon>Leptospirales</taxon>
        <taxon>Leptospiraceae</taxon>
        <taxon>Leptonema</taxon>
    </lineage>
</organism>
<name>A0A833GZU1_9LEPT</name>
<evidence type="ECO:0000256" key="7">
    <source>
        <dbReference type="ARBA" id="ARBA00023326"/>
    </source>
</evidence>
<dbReference type="PANTHER" id="PTHR38050:SF2">
    <property type="entry name" value="FERULOYL ESTERASE C-RELATED"/>
    <property type="match status" value="1"/>
</dbReference>
<keyword evidence="2" id="KW-0964">Secreted</keyword>
<keyword evidence="5" id="KW-0378">Hydrolase</keyword>
<dbReference type="Proteomes" id="UP000460298">
    <property type="component" value="Unassembled WGS sequence"/>
</dbReference>
<keyword evidence="3" id="KW-0858">Xylan degradation</keyword>
<dbReference type="PROSITE" id="PS51257">
    <property type="entry name" value="PROKAR_LIPOPROTEIN"/>
    <property type="match status" value="1"/>
</dbReference>
<dbReference type="EMBL" id="WBUI01000015">
    <property type="protein sequence ID" value="KAB2931120.1"/>
    <property type="molecule type" value="Genomic_DNA"/>
</dbReference>
<comment type="caution">
    <text evidence="8">The sequence shown here is derived from an EMBL/GenBank/DDBJ whole genome shotgun (WGS) entry which is preliminary data.</text>
</comment>
<evidence type="ECO:0000256" key="1">
    <source>
        <dbReference type="ARBA" id="ARBA00004613"/>
    </source>
</evidence>
<dbReference type="InterPro" id="IPR010126">
    <property type="entry name" value="Esterase_phb"/>
</dbReference>
<dbReference type="GO" id="GO:0030600">
    <property type="term" value="F:feruloyl esterase activity"/>
    <property type="evidence" value="ECO:0007669"/>
    <property type="project" value="InterPro"/>
</dbReference>
<evidence type="ECO:0000313" key="9">
    <source>
        <dbReference type="Proteomes" id="UP000460298"/>
    </source>
</evidence>
<dbReference type="InterPro" id="IPR043595">
    <property type="entry name" value="FaeB/C/D"/>
</dbReference>
<protein>
    <submittedName>
        <fullName evidence="8">Polyhydroxybutyrate depolymerase</fullName>
    </submittedName>
</protein>
<evidence type="ECO:0000256" key="2">
    <source>
        <dbReference type="ARBA" id="ARBA00022525"/>
    </source>
</evidence>
<comment type="subcellular location">
    <subcellularLocation>
        <location evidence="1">Secreted</location>
    </subcellularLocation>
</comment>
<keyword evidence="6" id="KW-0119">Carbohydrate metabolism</keyword>
<evidence type="ECO:0000313" key="8">
    <source>
        <dbReference type="EMBL" id="KAB2931120.1"/>
    </source>
</evidence>
<gene>
    <name evidence="8" type="ORF">F9K24_14290</name>
</gene>
<proteinExistence type="predicted"/>
<dbReference type="PANTHER" id="PTHR38050">
    <property type="match status" value="1"/>
</dbReference>
<dbReference type="GO" id="GO:0045493">
    <property type="term" value="P:xylan catabolic process"/>
    <property type="evidence" value="ECO:0007669"/>
    <property type="project" value="UniProtKB-KW"/>
</dbReference>
<accession>A0A833GZU1</accession>
<evidence type="ECO:0000256" key="5">
    <source>
        <dbReference type="ARBA" id="ARBA00022801"/>
    </source>
</evidence>
<keyword evidence="7" id="KW-0624">Polysaccharide degradation</keyword>
<dbReference type="Pfam" id="PF10503">
    <property type="entry name" value="Esterase_PHB"/>
    <property type="match status" value="1"/>
</dbReference>
<sequence length="300" mass="33258">MKRFFSHTLLLIVMLPIMTGCLFLVRRALADDAVKEITIQGITRRYILHVPEKYIPGSEPNLVVMLHGGGGNGRNAEQMSGFQERSDRDGFLVVYPYGTNRLFDEKLLTWNAGNCCGAALDQKVDDVTFLRQLILFIKNQYNVKKVYVTGMSNGGMMTYRMACESADIIDGIAPVAGALNVPACNPARPLDVIIFHGREDKHVIYEGGEPQVKVDSHARVDRSVTYAEAFWQKRNGCRDRKAAKSGKVERVSYTCDAGKLTVVSIDDEGHTWPGGAKGFFGADAPTQEISATDAMLQFWK</sequence>
<reference evidence="8 9" key="1">
    <citation type="submission" date="2019-10" db="EMBL/GenBank/DDBJ databases">
        <title>Extracellular Electron Transfer in a Candidatus Methanoperedens spp. Enrichment Culture.</title>
        <authorList>
            <person name="Berger S."/>
            <person name="Rangel Shaw D."/>
            <person name="Berben T."/>
            <person name="In 'T Zandt M."/>
            <person name="Frank J."/>
            <person name="Reimann J."/>
            <person name="Jetten M.S.M."/>
            <person name="Welte C.U."/>
        </authorList>
    </citation>
    <scope>NUCLEOTIDE SEQUENCE [LARGE SCALE GENOMIC DNA]</scope>
    <source>
        <strain evidence="8">SB12</strain>
    </source>
</reference>
<dbReference type="InterPro" id="IPR029058">
    <property type="entry name" value="AB_hydrolase_fold"/>
</dbReference>
<dbReference type="Gene3D" id="3.40.50.1820">
    <property type="entry name" value="alpha/beta hydrolase"/>
    <property type="match status" value="1"/>
</dbReference>
<dbReference type="SUPFAM" id="SSF53474">
    <property type="entry name" value="alpha/beta-Hydrolases"/>
    <property type="match status" value="1"/>
</dbReference>
<evidence type="ECO:0000256" key="3">
    <source>
        <dbReference type="ARBA" id="ARBA00022651"/>
    </source>
</evidence>
<evidence type="ECO:0000256" key="4">
    <source>
        <dbReference type="ARBA" id="ARBA00022729"/>
    </source>
</evidence>
<dbReference type="GO" id="GO:0005576">
    <property type="term" value="C:extracellular region"/>
    <property type="evidence" value="ECO:0007669"/>
    <property type="project" value="UniProtKB-SubCell"/>
</dbReference>
<evidence type="ECO:0000256" key="6">
    <source>
        <dbReference type="ARBA" id="ARBA00023277"/>
    </source>
</evidence>
<keyword evidence="4" id="KW-0732">Signal</keyword>